<dbReference type="Proteomes" id="UP000245464">
    <property type="component" value="Chromosome 6"/>
</dbReference>
<dbReference type="SMART" id="SM00355">
    <property type="entry name" value="ZnF_C2H2"/>
    <property type="match status" value="2"/>
</dbReference>
<gene>
    <name evidence="4" type="ORF">PtrM4_120530</name>
</gene>
<dbReference type="PROSITE" id="PS50157">
    <property type="entry name" value="ZINC_FINGER_C2H2_2"/>
    <property type="match status" value="2"/>
</dbReference>
<protein>
    <submittedName>
        <fullName evidence="4">Putative C2H2 finger domain protein</fullName>
    </submittedName>
</protein>
<dbReference type="Gene3D" id="3.30.160.60">
    <property type="entry name" value="Classic Zinc Finger"/>
    <property type="match status" value="2"/>
</dbReference>
<dbReference type="InterPro" id="IPR013087">
    <property type="entry name" value="Znf_C2H2_type"/>
</dbReference>
<dbReference type="InterPro" id="IPR036236">
    <property type="entry name" value="Znf_C2H2_sf"/>
</dbReference>
<evidence type="ECO:0000313" key="4">
    <source>
        <dbReference type="EMBL" id="KAF7569638.1"/>
    </source>
</evidence>
<evidence type="ECO:0000256" key="2">
    <source>
        <dbReference type="ARBA" id="ARBA00022771"/>
    </source>
</evidence>
<dbReference type="AlphaFoldDB" id="A0A2W1CSE5"/>
<keyword evidence="1" id="KW-0479">Metal-binding</keyword>
<sequence>MSEAQGSNVIGQSDECFGIHGHNYGSTTCTSWTLPNESTIPWLDHTVFAPISHNPFLGPPLYPWVDIFEPVMPTIGSGGYFTDTLPVPTPFQGALPIAPALLAPNPSQHRGAGATFRPDVAEPRVRCEHPSCNKTFRRTGDCRRHMRKHNPIRAYSCVVDECRMKFYRLDKLRDHARDGHNIVL</sequence>
<dbReference type="RefSeq" id="XP_065961612.1">
    <property type="nucleotide sequence ID" value="XM_066108427.1"/>
</dbReference>
<dbReference type="GO" id="GO:0008270">
    <property type="term" value="F:zinc ion binding"/>
    <property type="evidence" value="ECO:0007669"/>
    <property type="project" value="UniProtKB-KW"/>
</dbReference>
<keyword evidence="2" id="KW-0863">Zinc-finger</keyword>
<dbReference type="PROSITE" id="PS00028">
    <property type="entry name" value="ZINC_FINGER_C2H2_1"/>
    <property type="match status" value="2"/>
</dbReference>
<evidence type="ECO:0000256" key="3">
    <source>
        <dbReference type="ARBA" id="ARBA00022833"/>
    </source>
</evidence>
<dbReference type="KEGG" id="ptrr:90957134"/>
<organism evidence="4 5">
    <name type="scientific">Pyrenophora tritici-repentis</name>
    <dbReference type="NCBI Taxonomy" id="45151"/>
    <lineage>
        <taxon>Eukaryota</taxon>
        <taxon>Fungi</taxon>
        <taxon>Dikarya</taxon>
        <taxon>Ascomycota</taxon>
        <taxon>Pezizomycotina</taxon>
        <taxon>Dothideomycetes</taxon>
        <taxon>Pleosporomycetidae</taxon>
        <taxon>Pleosporales</taxon>
        <taxon>Pleosporineae</taxon>
        <taxon>Pleosporaceae</taxon>
        <taxon>Pyrenophora</taxon>
    </lineage>
</organism>
<dbReference type="SUPFAM" id="SSF57667">
    <property type="entry name" value="beta-beta-alpha zinc fingers"/>
    <property type="match status" value="1"/>
</dbReference>
<comment type="caution">
    <text evidence="4">The sequence shown here is derived from an EMBL/GenBank/DDBJ whole genome shotgun (WGS) entry which is preliminary data.</text>
</comment>
<proteinExistence type="predicted"/>
<dbReference type="GeneID" id="90957134"/>
<evidence type="ECO:0000313" key="5">
    <source>
        <dbReference type="Proteomes" id="UP000245464"/>
    </source>
</evidence>
<reference evidence="4" key="1">
    <citation type="journal article" date="2018" name="BMC Genomics">
        <title>Comparative genomics of the wheat fungal pathogen Pyrenophora tritici-repentis reveals chromosomal variations and genome plasticity.</title>
        <authorList>
            <person name="Moolhuijzen P."/>
            <person name="See P.T."/>
            <person name="Hane J.K."/>
            <person name="Shi G."/>
            <person name="Liu Z."/>
            <person name="Oliver R.P."/>
            <person name="Moffat C.S."/>
        </authorList>
    </citation>
    <scope>NUCLEOTIDE SEQUENCE [LARGE SCALE GENOMIC DNA]</scope>
    <source>
        <strain evidence="4">M4</strain>
    </source>
</reference>
<keyword evidence="3" id="KW-0862">Zinc</keyword>
<accession>A0A2W1CSE5</accession>
<dbReference type="OrthoDB" id="2687452at2759"/>
<evidence type="ECO:0000256" key="1">
    <source>
        <dbReference type="ARBA" id="ARBA00022723"/>
    </source>
</evidence>
<dbReference type="EMBL" id="NQIK02000006">
    <property type="protein sequence ID" value="KAF7569638.1"/>
    <property type="molecule type" value="Genomic_DNA"/>
</dbReference>
<dbReference type="PANTHER" id="PTHR23235">
    <property type="entry name" value="KRUEPPEL-LIKE TRANSCRIPTION FACTOR"/>
    <property type="match status" value="1"/>
</dbReference>
<name>A0A2W1CSE5_9PLEO</name>